<dbReference type="EMBL" id="AWTV01000008">
    <property type="protein sequence ID" value="KIH89979.1"/>
    <property type="molecule type" value="Genomic_DNA"/>
</dbReference>
<evidence type="ECO:0000313" key="2">
    <source>
        <dbReference type="Proteomes" id="UP000031575"/>
    </source>
</evidence>
<dbReference type="OrthoDB" id="5123901at2759"/>
<keyword evidence="2" id="KW-1185">Reference proteome</keyword>
<dbReference type="RefSeq" id="XP_040617989.1">
    <property type="nucleotide sequence ID" value="XM_040759284.1"/>
</dbReference>
<dbReference type="GeneID" id="63674205"/>
<sequence>MVCNTPDITGYSAFWSKKEHAIMALHAHRHGEDTSFYSHYDRLYQHAFWIYFPLLPGERLVDIYGRDNYSGAQSFRIDLNFRTNKSRYMVFGPVRPRVLPLNVSRERGNHLQYHNVASLPTDAPTRIHYNVWPRGIKRLVFENAYIGVLPPIGSTSPAQPARPRNEAYFSTTLPLEGVVSVTPSYCRRGDKDLRTLIGGLLFSVHDTQSGR</sequence>
<evidence type="ECO:0000313" key="1">
    <source>
        <dbReference type="EMBL" id="KIH89979.1"/>
    </source>
</evidence>
<name>A0A0C2ETW8_9PEZI</name>
<dbReference type="VEuPathDB" id="FungiDB:SPBR_00965"/>
<accession>A0A0C2ETW8</accession>
<reference evidence="1 2" key="1">
    <citation type="journal article" date="2014" name="BMC Genomics">
        <title>Comparative genomics of the major fungal agents of human and animal Sporotrichosis: Sporothrix schenckii and Sporothrix brasiliensis.</title>
        <authorList>
            <person name="Teixeira M.M."/>
            <person name="de Almeida L.G."/>
            <person name="Kubitschek-Barreira P."/>
            <person name="Alves F.L."/>
            <person name="Kioshima E.S."/>
            <person name="Abadio A.K."/>
            <person name="Fernandes L."/>
            <person name="Derengowski L.S."/>
            <person name="Ferreira K.S."/>
            <person name="Souza R.C."/>
            <person name="Ruiz J.C."/>
            <person name="de Andrade N.C."/>
            <person name="Paes H.C."/>
            <person name="Nicola A.M."/>
            <person name="Albuquerque P."/>
            <person name="Gerber A.L."/>
            <person name="Martins V.P."/>
            <person name="Peconick L.D."/>
            <person name="Neto A.V."/>
            <person name="Chaucanez C.B."/>
            <person name="Silva P.A."/>
            <person name="Cunha O.L."/>
            <person name="de Oliveira F.F."/>
            <person name="dos Santos T.C."/>
            <person name="Barros A.L."/>
            <person name="Soares M.A."/>
            <person name="de Oliveira L.M."/>
            <person name="Marini M.M."/>
            <person name="Villalobos-Duno H."/>
            <person name="Cunha M.M."/>
            <person name="de Hoog S."/>
            <person name="da Silveira J.F."/>
            <person name="Henrissat B."/>
            <person name="Nino-Vega G.A."/>
            <person name="Cisalpino P.S."/>
            <person name="Mora-Montes H.M."/>
            <person name="Almeida S.R."/>
            <person name="Stajich J.E."/>
            <person name="Lopes-Bezerra L.M."/>
            <person name="Vasconcelos A.T."/>
            <person name="Felipe M.S."/>
        </authorList>
    </citation>
    <scope>NUCLEOTIDE SEQUENCE [LARGE SCALE GENOMIC DNA]</scope>
    <source>
        <strain evidence="1 2">5110</strain>
    </source>
</reference>
<protein>
    <submittedName>
        <fullName evidence="1">Uncharacterized protein</fullName>
    </submittedName>
</protein>
<dbReference type="Proteomes" id="UP000031575">
    <property type="component" value="Unassembled WGS sequence"/>
</dbReference>
<gene>
    <name evidence="1" type="ORF">SPBR_00965</name>
</gene>
<proteinExistence type="predicted"/>
<dbReference type="HOGENOM" id="CLU_1305567_0_0_1"/>
<dbReference type="AlphaFoldDB" id="A0A0C2ETW8"/>
<organism evidence="1 2">
    <name type="scientific">Sporothrix brasiliensis 5110</name>
    <dbReference type="NCBI Taxonomy" id="1398154"/>
    <lineage>
        <taxon>Eukaryota</taxon>
        <taxon>Fungi</taxon>
        <taxon>Dikarya</taxon>
        <taxon>Ascomycota</taxon>
        <taxon>Pezizomycotina</taxon>
        <taxon>Sordariomycetes</taxon>
        <taxon>Sordariomycetidae</taxon>
        <taxon>Ophiostomatales</taxon>
        <taxon>Ophiostomataceae</taxon>
        <taxon>Sporothrix</taxon>
    </lineage>
</organism>
<comment type="caution">
    <text evidence="1">The sequence shown here is derived from an EMBL/GenBank/DDBJ whole genome shotgun (WGS) entry which is preliminary data.</text>
</comment>